<proteinExistence type="predicted"/>
<dbReference type="AlphaFoldDB" id="A0AAD1WAA3"/>
<organism evidence="2 3">
    <name type="scientific">Pelobates cultripes</name>
    <name type="common">Western spadefoot toad</name>
    <dbReference type="NCBI Taxonomy" id="61616"/>
    <lineage>
        <taxon>Eukaryota</taxon>
        <taxon>Metazoa</taxon>
        <taxon>Chordata</taxon>
        <taxon>Craniata</taxon>
        <taxon>Vertebrata</taxon>
        <taxon>Euteleostomi</taxon>
        <taxon>Amphibia</taxon>
        <taxon>Batrachia</taxon>
        <taxon>Anura</taxon>
        <taxon>Pelobatoidea</taxon>
        <taxon>Pelobatidae</taxon>
        <taxon>Pelobates</taxon>
    </lineage>
</organism>
<reference evidence="2" key="1">
    <citation type="submission" date="2022-03" db="EMBL/GenBank/DDBJ databases">
        <authorList>
            <person name="Alioto T."/>
            <person name="Alioto T."/>
            <person name="Gomez Garrido J."/>
        </authorList>
    </citation>
    <scope>NUCLEOTIDE SEQUENCE</scope>
</reference>
<feature type="region of interest" description="Disordered" evidence="1">
    <location>
        <begin position="45"/>
        <end position="75"/>
    </location>
</feature>
<evidence type="ECO:0000313" key="3">
    <source>
        <dbReference type="Proteomes" id="UP001295444"/>
    </source>
</evidence>
<evidence type="ECO:0000313" key="2">
    <source>
        <dbReference type="EMBL" id="CAH2295655.1"/>
    </source>
</evidence>
<sequence>MDVKQQAFYLHFDQKLKNTTATYCPSIAPSKQIKLTDPIRQFKKEHQKTFQDGDDKQAPSPASEILPDPDIPSSRYSDEPVMERRLHSMLQDLRHTLQQDFKALMADKRKDINNIGDRTHQLEQWMEELCSAHNKVVETIQSLVAEQKLFKHKMVNMEDRARWNNVRFRGISDKVSWRTPPGGHAE</sequence>
<dbReference type="Proteomes" id="UP001295444">
    <property type="component" value="Chromosome 05"/>
</dbReference>
<evidence type="ECO:0008006" key="4">
    <source>
        <dbReference type="Google" id="ProtNLM"/>
    </source>
</evidence>
<protein>
    <recommendedName>
        <fullName evidence="4">Synaptonemal complex central element protein 2</fullName>
    </recommendedName>
</protein>
<keyword evidence="3" id="KW-1185">Reference proteome</keyword>
<name>A0AAD1WAA3_PELCU</name>
<accession>A0AAD1WAA3</accession>
<evidence type="ECO:0000256" key="1">
    <source>
        <dbReference type="SAM" id="MobiDB-lite"/>
    </source>
</evidence>
<dbReference type="EMBL" id="OW240916">
    <property type="protein sequence ID" value="CAH2295655.1"/>
    <property type="molecule type" value="Genomic_DNA"/>
</dbReference>
<feature type="compositionally biased region" description="Basic and acidic residues" evidence="1">
    <location>
        <begin position="45"/>
        <end position="57"/>
    </location>
</feature>
<gene>
    <name evidence="2" type="ORF">PECUL_23A010666</name>
</gene>